<evidence type="ECO:0000256" key="1">
    <source>
        <dbReference type="SAM" id="Phobius"/>
    </source>
</evidence>
<comment type="caution">
    <text evidence="2">The sequence shown here is derived from an EMBL/GenBank/DDBJ whole genome shotgun (WGS) entry which is preliminary data.</text>
</comment>
<evidence type="ECO:0000313" key="3">
    <source>
        <dbReference type="Proteomes" id="UP001281203"/>
    </source>
</evidence>
<evidence type="ECO:0008006" key="4">
    <source>
        <dbReference type="Google" id="ProtNLM"/>
    </source>
</evidence>
<dbReference type="RefSeq" id="WP_317063977.1">
    <property type="nucleotide sequence ID" value="NZ_WBKO01000001.1"/>
</dbReference>
<reference evidence="2 3" key="1">
    <citation type="submission" date="2019-10" db="EMBL/GenBank/DDBJ databases">
        <title>Isolation and characterization of Methanoculleus sp. Wushi-C6 from a hot spring well.</title>
        <authorList>
            <person name="Chen S.-C."/>
            <person name="Lan Z.-H."/>
            <person name="You Y.-T."/>
            <person name="Lai M.-C."/>
        </authorList>
    </citation>
    <scope>NUCLEOTIDE SEQUENCE [LARGE SCALE GENOMIC DNA]</scope>
    <source>
        <strain evidence="2 3">Wushi-C6</strain>
    </source>
</reference>
<keyword evidence="1" id="KW-0812">Transmembrane</keyword>
<accession>A0ABU3X047</accession>
<gene>
    <name evidence="2" type="ORF">F8E02_03005</name>
</gene>
<evidence type="ECO:0000313" key="2">
    <source>
        <dbReference type="EMBL" id="MDV2480992.1"/>
    </source>
</evidence>
<keyword evidence="1" id="KW-0472">Membrane</keyword>
<keyword evidence="3" id="KW-1185">Reference proteome</keyword>
<keyword evidence="1" id="KW-1133">Transmembrane helix</keyword>
<feature type="transmembrane region" description="Helical" evidence="1">
    <location>
        <begin position="12"/>
        <end position="34"/>
    </location>
</feature>
<organism evidence="2 3">
    <name type="scientific">Methanoculleus caldifontis</name>
    <dbReference type="NCBI Taxonomy" id="2651577"/>
    <lineage>
        <taxon>Archaea</taxon>
        <taxon>Methanobacteriati</taxon>
        <taxon>Methanobacteriota</taxon>
        <taxon>Stenosarchaea group</taxon>
        <taxon>Methanomicrobia</taxon>
        <taxon>Methanomicrobiales</taxon>
        <taxon>Methanomicrobiaceae</taxon>
        <taxon>Methanoculleus</taxon>
    </lineage>
</organism>
<sequence>MVPSIIPFLGKVIGVSLLAIAVIAIGGNILVHYYPTVPGHYSYVVSITGLSDYQGDPITEVVVPIPAIGGSPVFSEKDLQRMISGNCTPLPVMTKDGEMLALRLVGTDLTDISAAKSRDFSKDPSLEEVQEGVFVPSSLWPSETANASPYIIIPDSLRPVSSDPGPISISINVTVFGSTTFGEHRPDYLISIVEQIPPGRTGIIPVEPRIYYRDSFREAFRPLEENVGSRMGAGTGIPAEVIS</sequence>
<dbReference type="EMBL" id="WBKO01000001">
    <property type="protein sequence ID" value="MDV2480992.1"/>
    <property type="molecule type" value="Genomic_DNA"/>
</dbReference>
<dbReference type="Proteomes" id="UP001281203">
    <property type="component" value="Unassembled WGS sequence"/>
</dbReference>
<protein>
    <recommendedName>
        <fullName evidence="4">MacB-like periplasmic core domain-containing protein</fullName>
    </recommendedName>
</protein>
<name>A0ABU3X047_9EURY</name>
<proteinExistence type="predicted"/>